<dbReference type="Proteomes" id="UP000324354">
    <property type="component" value="Chromosome"/>
</dbReference>
<protein>
    <submittedName>
        <fullName evidence="2">Dihydropteroate synthase</fullName>
    </submittedName>
</protein>
<gene>
    <name evidence="2" type="ORF">PFDSM3638_09770</name>
</gene>
<dbReference type="GeneID" id="41713763"/>
<dbReference type="InterPro" id="IPR005236">
    <property type="entry name" value="Dihydropt_synth"/>
</dbReference>
<dbReference type="PROSITE" id="PS50972">
    <property type="entry name" value="PTERIN_BINDING"/>
    <property type="match status" value="1"/>
</dbReference>
<dbReference type="InterPro" id="IPR011005">
    <property type="entry name" value="Dihydropteroate_synth-like_sf"/>
</dbReference>
<reference evidence="2 3" key="1">
    <citation type="submission" date="2017-08" db="EMBL/GenBank/DDBJ databases">
        <title>Resequencing and Reannotation of the genome of Pyrococcus furiosus type strain DSM3638.</title>
        <authorList>
            <person name="Reichelt R.M."/>
            <person name="Bunk B."/>
        </authorList>
    </citation>
    <scope>NUCLEOTIDE SEQUENCE [LARGE SCALE GENOMIC DNA]</scope>
    <source>
        <strain evidence="2 3">DSM 3638</strain>
    </source>
</reference>
<sequence length="507" mass="56716">MRILLVTGRLAEPLVRKYGKGCDVFVTPVTVAAFLTPELIVYYLKKSKINVKEYDLILIPGLVKGSAEVIEREFGVPAYKGPKNAVDIPQVLKAIKQGFKLSKIVPADELFSQDALKKVEDIRNKAKNKRYIEKALKRPGNILIGTLPVGLDFPTRIVAEIVDAPSLTIEEIMRKAKYYLREGADIIDIGMESGKTNVEFLESVLPEIKEKINAPLSLDTLNPKEIEAGEKEVDLILSVDFGTVEEILPSKPVVLIPTNMKEGKFIEDPIGRAKALEKLKEKALNLGYKGLILDPILEHYPNFSRSLVAFYLYRMRNPQDILLAGVGNITEMMDADSVGLNALLASIAGELKISLLLTTEVSPKATGSVRELKRGIDMVLLGGVKDVGINLLILKEKRRKEQKIEFAKTIIRAKKKPVKLEEVYFKIYVVGTELAVTAYKGTNPVMTIIGKEPNEIIDTILEHFSISPRHAFYLGRELEKAYTGLKIRRSYIQEEELFGDFYFEKGL</sequence>
<proteinExistence type="predicted"/>
<dbReference type="Pfam" id="PF00809">
    <property type="entry name" value="Pterin_bind"/>
    <property type="match status" value="1"/>
</dbReference>
<dbReference type="GO" id="GO:0042558">
    <property type="term" value="P:pteridine-containing compound metabolic process"/>
    <property type="evidence" value="ECO:0007669"/>
    <property type="project" value="InterPro"/>
</dbReference>
<dbReference type="EMBL" id="CP023154">
    <property type="protein sequence ID" value="QEK79536.1"/>
    <property type="molecule type" value="Genomic_DNA"/>
</dbReference>
<dbReference type="Gene3D" id="3.20.20.20">
    <property type="entry name" value="Dihydropteroate synthase-like"/>
    <property type="match status" value="1"/>
</dbReference>
<name>A0A5C0XQM0_PYRFU</name>
<evidence type="ECO:0000259" key="1">
    <source>
        <dbReference type="PROSITE" id="PS50972"/>
    </source>
</evidence>
<evidence type="ECO:0000313" key="3">
    <source>
        <dbReference type="Proteomes" id="UP000324354"/>
    </source>
</evidence>
<dbReference type="NCBIfam" id="TIGR00284">
    <property type="entry name" value="dihydropteroate synthase-like protein"/>
    <property type="match status" value="1"/>
</dbReference>
<feature type="domain" description="Pterin-binding" evidence="1">
    <location>
        <begin position="141"/>
        <end position="380"/>
    </location>
</feature>
<dbReference type="InterPro" id="IPR045406">
    <property type="entry name" value="DUF6513"/>
</dbReference>
<dbReference type="Pfam" id="PF14251">
    <property type="entry name" value="PterinBD-DUF4346"/>
    <property type="match status" value="1"/>
</dbReference>
<dbReference type="OrthoDB" id="70327at2157"/>
<accession>A0A5C0XQM0</accession>
<organism evidence="2 3">
    <name type="scientific">Pyrococcus furiosus (strain ATCC 43587 / DSM 3638 / JCM 8422 / Vc1)</name>
    <dbReference type="NCBI Taxonomy" id="186497"/>
    <lineage>
        <taxon>Archaea</taxon>
        <taxon>Methanobacteriati</taxon>
        <taxon>Methanobacteriota</taxon>
        <taxon>Thermococci</taxon>
        <taxon>Thermococcales</taxon>
        <taxon>Thermococcaceae</taxon>
        <taxon>Pyrococcus</taxon>
    </lineage>
</organism>
<dbReference type="Pfam" id="PF20123">
    <property type="entry name" value="DUF6513"/>
    <property type="match status" value="1"/>
</dbReference>
<dbReference type="InterPro" id="IPR025595">
    <property type="entry name" value="PterinBD-DUF4346"/>
</dbReference>
<dbReference type="AlphaFoldDB" id="A0A5C0XQM0"/>
<dbReference type="GeneID" id="13301237"/>
<dbReference type="InterPro" id="IPR000489">
    <property type="entry name" value="Pterin-binding_dom"/>
</dbReference>
<evidence type="ECO:0000313" key="2">
    <source>
        <dbReference type="EMBL" id="QEK79536.1"/>
    </source>
</evidence>
<dbReference type="RefSeq" id="WP_011013083.1">
    <property type="nucleotide sequence ID" value="NC_003413.1"/>
</dbReference>
<dbReference type="SUPFAM" id="SSF51717">
    <property type="entry name" value="Dihydropteroate synthetase-like"/>
    <property type="match status" value="1"/>
</dbReference>